<keyword evidence="5" id="KW-0418">Kinase</keyword>
<evidence type="ECO:0000256" key="3">
    <source>
        <dbReference type="ARBA" id="ARBA00022679"/>
    </source>
</evidence>
<dbReference type="InterPro" id="IPR035907">
    <property type="entry name" value="Hppk_sf"/>
</dbReference>
<dbReference type="AlphaFoldDB" id="A0A381ZXX5"/>
<dbReference type="GO" id="GO:0003848">
    <property type="term" value="F:2-amino-4-hydroxy-6-hydroxymethyldihydropteridine diphosphokinase activity"/>
    <property type="evidence" value="ECO:0007669"/>
    <property type="project" value="UniProtKB-EC"/>
</dbReference>
<evidence type="ECO:0000259" key="8">
    <source>
        <dbReference type="Pfam" id="PF01288"/>
    </source>
</evidence>
<organism evidence="9">
    <name type="scientific">marine metagenome</name>
    <dbReference type="NCBI Taxonomy" id="408172"/>
    <lineage>
        <taxon>unclassified sequences</taxon>
        <taxon>metagenomes</taxon>
        <taxon>ecological metagenomes</taxon>
    </lineage>
</organism>
<dbReference type="GO" id="GO:0046656">
    <property type="term" value="P:folic acid biosynthetic process"/>
    <property type="evidence" value="ECO:0007669"/>
    <property type="project" value="UniProtKB-KW"/>
</dbReference>
<dbReference type="SUPFAM" id="SSF55083">
    <property type="entry name" value="6-hydroxymethyl-7,8-dihydropterin pyrophosphokinase, HPPK"/>
    <property type="match status" value="1"/>
</dbReference>
<dbReference type="InterPro" id="IPR000550">
    <property type="entry name" value="Hppk"/>
</dbReference>
<proteinExistence type="predicted"/>
<evidence type="ECO:0000256" key="1">
    <source>
        <dbReference type="ARBA" id="ARBA00005051"/>
    </source>
</evidence>
<dbReference type="NCBIfam" id="TIGR01498">
    <property type="entry name" value="folK"/>
    <property type="match status" value="1"/>
</dbReference>
<evidence type="ECO:0000256" key="6">
    <source>
        <dbReference type="ARBA" id="ARBA00022840"/>
    </source>
</evidence>
<dbReference type="GO" id="GO:0016301">
    <property type="term" value="F:kinase activity"/>
    <property type="evidence" value="ECO:0007669"/>
    <property type="project" value="UniProtKB-KW"/>
</dbReference>
<dbReference type="Gene3D" id="3.30.70.560">
    <property type="entry name" value="7,8-Dihydro-6-hydroxymethylpterin-pyrophosphokinase HPPK"/>
    <property type="match status" value="1"/>
</dbReference>
<evidence type="ECO:0000256" key="7">
    <source>
        <dbReference type="ARBA" id="ARBA00022909"/>
    </source>
</evidence>
<keyword evidence="3" id="KW-0808">Transferase</keyword>
<evidence type="ECO:0000256" key="5">
    <source>
        <dbReference type="ARBA" id="ARBA00022777"/>
    </source>
</evidence>
<gene>
    <name evidence="9" type="ORF">METZ01_LOCUS147019</name>
</gene>
<dbReference type="Pfam" id="PF01288">
    <property type="entry name" value="HPPK"/>
    <property type="match status" value="1"/>
</dbReference>
<dbReference type="EMBL" id="UINC01023130">
    <property type="protein sequence ID" value="SVA94165.1"/>
    <property type="molecule type" value="Genomic_DNA"/>
</dbReference>
<reference evidence="9" key="1">
    <citation type="submission" date="2018-05" db="EMBL/GenBank/DDBJ databases">
        <authorList>
            <person name="Lanie J.A."/>
            <person name="Ng W.-L."/>
            <person name="Kazmierczak K.M."/>
            <person name="Andrzejewski T.M."/>
            <person name="Davidsen T.M."/>
            <person name="Wayne K.J."/>
            <person name="Tettelin H."/>
            <person name="Glass J.I."/>
            <person name="Rusch D."/>
            <person name="Podicherti R."/>
            <person name="Tsui H.-C.T."/>
            <person name="Winkler M.E."/>
        </authorList>
    </citation>
    <scope>NUCLEOTIDE SEQUENCE</scope>
</reference>
<dbReference type="PANTHER" id="PTHR43071">
    <property type="entry name" value="2-AMINO-4-HYDROXY-6-HYDROXYMETHYLDIHYDROPTERIDINE PYROPHOSPHOKINASE"/>
    <property type="match status" value="1"/>
</dbReference>
<keyword evidence="4" id="KW-0547">Nucleotide-binding</keyword>
<evidence type="ECO:0000256" key="2">
    <source>
        <dbReference type="ARBA" id="ARBA00013253"/>
    </source>
</evidence>
<name>A0A381ZXX5_9ZZZZ</name>
<sequence length="110" mass="12504">MVVKVKSTFNPNEMLDYLRSLEIATGRDIGTGAFDSRTLDIDMVLYGDLVHPEKPFKIPRKDIELYSFVLCPLAEINPNGIHPVTGKAFKNLWESFDQEEHPLNKVSLDI</sequence>
<dbReference type="GO" id="GO:0005524">
    <property type="term" value="F:ATP binding"/>
    <property type="evidence" value="ECO:0007669"/>
    <property type="project" value="UniProtKB-KW"/>
</dbReference>
<dbReference type="UniPathway" id="UPA00077">
    <property type="reaction ID" value="UER00155"/>
</dbReference>
<keyword evidence="7" id="KW-0289">Folate biosynthesis</keyword>
<dbReference type="EC" id="2.7.6.3" evidence="2"/>
<accession>A0A381ZXX5</accession>
<evidence type="ECO:0000313" key="9">
    <source>
        <dbReference type="EMBL" id="SVA94165.1"/>
    </source>
</evidence>
<feature type="domain" description="7,8-dihydro-6-hydroxymethylpterin-pyrophosphokinase" evidence="8">
    <location>
        <begin position="1"/>
        <end position="78"/>
    </location>
</feature>
<keyword evidence="6" id="KW-0067">ATP-binding</keyword>
<dbReference type="GO" id="GO:0046654">
    <property type="term" value="P:tetrahydrofolate biosynthetic process"/>
    <property type="evidence" value="ECO:0007669"/>
    <property type="project" value="UniProtKB-UniPathway"/>
</dbReference>
<comment type="pathway">
    <text evidence="1">Cofactor biosynthesis; tetrahydrofolate biosynthesis; 2-amino-4-hydroxy-6-hydroxymethyl-7,8-dihydropteridine diphosphate from 7,8-dihydroneopterin triphosphate: step 4/4.</text>
</comment>
<protein>
    <recommendedName>
        <fullName evidence="2">2-amino-4-hydroxy-6-hydroxymethyldihydropteridine diphosphokinase</fullName>
        <ecNumber evidence="2">2.7.6.3</ecNumber>
    </recommendedName>
</protein>
<evidence type="ECO:0000256" key="4">
    <source>
        <dbReference type="ARBA" id="ARBA00022741"/>
    </source>
</evidence>
<dbReference type="PANTHER" id="PTHR43071:SF2">
    <property type="entry name" value="2-AMINO-4-HYDROXY-6-HYDROXYMETHYLDIHYDROPTERIDINE PYROPHOSPHOKINASE"/>
    <property type="match status" value="1"/>
</dbReference>